<reference evidence="10 11" key="1">
    <citation type="journal article" date="2019" name="Nat. Plants">
        <title>Genome sequencing of Musa balbisiana reveals subgenome evolution and function divergence in polyploid bananas.</title>
        <authorList>
            <person name="Yao X."/>
        </authorList>
    </citation>
    <scope>NUCLEOTIDE SEQUENCE [LARGE SCALE GENOMIC DNA]</scope>
    <source>
        <strain evidence="11">cv. DH-PKW</strain>
        <tissue evidence="10">Leaves</tissue>
    </source>
</reference>
<dbReference type="GO" id="GO:0072657">
    <property type="term" value="P:protein localization to membrane"/>
    <property type="evidence" value="ECO:0007669"/>
    <property type="project" value="TreeGrafter"/>
</dbReference>
<organism evidence="10 11">
    <name type="scientific">Musa balbisiana</name>
    <name type="common">Banana</name>
    <dbReference type="NCBI Taxonomy" id="52838"/>
    <lineage>
        <taxon>Eukaryota</taxon>
        <taxon>Viridiplantae</taxon>
        <taxon>Streptophyta</taxon>
        <taxon>Embryophyta</taxon>
        <taxon>Tracheophyta</taxon>
        <taxon>Spermatophyta</taxon>
        <taxon>Magnoliopsida</taxon>
        <taxon>Liliopsida</taxon>
        <taxon>Zingiberales</taxon>
        <taxon>Musaceae</taxon>
        <taxon>Musa</taxon>
    </lineage>
</organism>
<keyword evidence="7" id="KW-1133">Transmembrane helix</keyword>
<comment type="subcellular location">
    <subcellularLocation>
        <location evidence="1">Endosome membrane</location>
        <topology evidence="1">Multi-pass membrane protein</topology>
    </subcellularLocation>
    <subcellularLocation>
        <location evidence="2">Golgi apparatus membrane</location>
        <topology evidence="2">Multi-pass membrane protein</topology>
    </subcellularLocation>
</comment>
<accession>A0A4V4H6K4</accession>
<keyword evidence="5" id="KW-0732">Signal</keyword>
<evidence type="ECO:0000256" key="5">
    <source>
        <dbReference type="ARBA" id="ARBA00022729"/>
    </source>
</evidence>
<proteinExistence type="inferred from homology"/>
<evidence type="ECO:0000256" key="7">
    <source>
        <dbReference type="ARBA" id="ARBA00022989"/>
    </source>
</evidence>
<keyword evidence="6" id="KW-0967">Endosome</keyword>
<dbReference type="InterPro" id="IPR004240">
    <property type="entry name" value="EMP70"/>
</dbReference>
<evidence type="ECO:0000256" key="2">
    <source>
        <dbReference type="ARBA" id="ARBA00004653"/>
    </source>
</evidence>
<keyword evidence="4" id="KW-0812">Transmembrane</keyword>
<dbReference type="AlphaFoldDB" id="A0A4V4H6K4"/>
<evidence type="ECO:0000313" key="11">
    <source>
        <dbReference type="Proteomes" id="UP000317650"/>
    </source>
</evidence>
<sequence length="132" mass="15522">MEIRWKRFFAFFLSPCRSPLPIAPIRLIDNSPYQHVNTNESFYLCTTSPLNEREVKLLKQRTRDLYQANMILDNLPVRRFTEQNGVTFQWTGFPTGYIPAGSSEYYIINHLKFKVLVHEYEGNRAEKISTGE</sequence>
<keyword evidence="11" id="KW-1185">Reference proteome</keyword>
<dbReference type="Proteomes" id="UP000317650">
    <property type="component" value="Chromosome 7"/>
</dbReference>
<evidence type="ECO:0000256" key="8">
    <source>
        <dbReference type="ARBA" id="ARBA00023136"/>
    </source>
</evidence>
<dbReference type="PANTHER" id="PTHR10766">
    <property type="entry name" value="TRANSMEMBRANE 9 SUPERFAMILY PROTEIN"/>
    <property type="match status" value="1"/>
</dbReference>
<keyword evidence="8" id="KW-0472">Membrane</keyword>
<dbReference type="GO" id="GO:0000139">
    <property type="term" value="C:Golgi membrane"/>
    <property type="evidence" value="ECO:0007669"/>
    <property type="project" value="UniProtKB-SubCell"/>
</dbReference>
<evidence type="ECO:0000256" key="6">
    <source>
        <dbReference type="ARBA" id="ARBA00022753"/>
    </source>
</evidence>
<dbReference type="EMBL" id="PYDT01000005">
    <property type="protein sequence ID" value="THU60266.1"/>
    <property type="molecule type" value="Genomic_DNA"/>
</dbReference>
<gene>
    <name evidence="10" type="ORF">C4D60_Mb07t10820</name>
</gene>
<evidence type="ECO:0000256" key="3">
    <source>
        <dbReference type="ARBA" id="ARBA00005227"/>
    </source>
</evidence>
<name>A0A4V4H6K4_MUSBA</name>
<evidence type="ECO:0000256" key="9">
    <source>
        <dbReference type="RuleBase" id="RU363079"/>
    </source>
</evidence>
<comment type="similarity">
    <text evidence="3 9">Belongs to the nonaspanin (TM9SF) (TC 9.A.2) family.</text>
</comment>
<dbReference type="GO" id="GO:0010008">
    <property type="term" value="C:endosome membrane"/>
    <property type="evidence" value="ECO:0007669"/>
    <property type="project" value="UniProtKB-SubCell"/>
</dbReference>
<evidence type="ECO:0000313" key="10">
    <source>
        <dbReference type="EMBL" id="THU60266.1"/>
    </source>
</evidence>
<dbReference type="Pfam" id="PF02990">
    <property type="entry name" value="EMP70"/>
    <property type="match status" value="1"/>
</dbReference>
<evidence type="ECO:0000256" key="4">
    <source>
        <dbReference type="ARBA" id="ARBA00022692"/>
    </source>
</evidence>
<dbReference type="PANTHER" id="PTHR10766:SF163">
    <property type="entry name" value="TRANSMEMBRANE 9 SUPERFAMILY MEMBER 12"/>
    <property type="match status" value="1"/>
</dbReference>
<protein>
    <recommendedName>
        <fullName evidence="9">Transmembrane 9 superfamily member</fullName>
    </recommendedName>
</protein>
<comment type="caution">
    <text evidence="10">The sequence shown here is derived from an EMBL/GenBank/DDBJ whole genome shotgun (WGS) entry which is preliminary data.</text>
</comment>
<evidence type="ECO:0000256" key="1">
    <source>
        <dbReference type="ARBA" id="ARBA00004337"/>
    </source>
</evidence>